<dbReference type="AlphaFoldDB" id="A0A8S9KGY7"/>
<evidence type="ECO:0000313" key="1">
    <source>
        <dbReference type="EMBL" id="KAF2592683.1"/>
    </source>
</evidence>
<protein>
    <submittedName>
        <fullName evidence="1">Uncharacterized protein</fullName>
    </submittedName>
</protein>
<reference evidence="1" key="1">
    <citation type="submission" date="2019-12" db="EMBL/GenBank/DDBJ databases">
        <title>Genome sequencing and annotation of Brassica cretica.</title>
        <authorList>
            <person name="Studholme D.J."/>
            <person name="Sarris P.F."/>
        </authorList>
    </citation>
    <scope>NUCLEOTIDE SEQUENCE</scope>
    <source>
        <strain evidence="1">PFS-102/07</strain>
        <tissue evidence="1">Leaf</tissue>
    </source>
</reference>
<gene>
    <name evidence="1" type="ORF">F2Q70_00043873</name>
</gene>
<proteinExistence type="predicted"/>
<sequence>MDDGPTSSKTPPLKPLIRLEQNPRRPGVTSIYTDAAWNSSTCAAGFGWIIDDLVSSSQHSATSQHVS</sequence>
<accession>A0A8S9KGY7</accession>
<name>A0A8S9KGY7_BRACR</name>
<dbReference type="EMBL" id="QGKY02000164">
    <property type="protein sequence ID" value="KAF2592683.1"/>
    <property type="molecule type" value="Genomic_DNA"/>
</dbReference>
<organism evidence="1">
    <name type="scientific">Brassica cretica</name>
    <name type="common">Mustard</name>
    <dbReference type="NCBI Taxonomy" id="69181"/>
    <lineage>
        <taxon>Eukaryota</taxon>
        <taxon>Viridiplantae</taxon>
        <taxon>Streptophyta</taxon>
        <taxon>Embryophyta</taxon>
        <taxon>Tracheophyta</taxon>
        <taxon>Spermatophyta</taxon>
        <taxon>Magnoliopsida</taxon>
        <taxon>eudicotyledons</taxon>
        <taxon>Gunneridae</taxon>
        <taxon>Pentapetalae</taxon>
        <taxon>rosids</taxon>
        <taxon>malvids</taxon>
        <taxon>Brassicales</taxon>
        <taxon>Brassicaceae</taxon>
        <taxon>Brassiceae</taxon>
        <taxon>Brassica</taxon>
    </lineage>
</organism>
<comment type="caution">
    <text evidence="1">The sequence shown here is derived from an EMBL/GenBank/DDBJ whole genome shotgun (WGS) entry which is preliminary data.</text>
</comment>